<evidence type="ECO:0000313" key="4">
    <source>
        <dbReference type="Proteomes" id="UP000813463"/>
    </source>
</evidence>
<evidence type="ECO:0000259" key="1">
    <source>
        <dbReference type="Pfam" id="PF13952"/>
    </source>
</evidence>
<organism evidence="4 5">
    <name type="scientific">Spinacia oleracea</name>
    <name type="common">Spinach</name>
    <dbReference type="NCBI Taxonomy" id="3562"/>
    <lineage>
        <taxon>Eukaryota</taxon>
        <taxon>Viridiplantae</taxon>
        <taxon>Streptophyta</taxon>
        <taxon>Embryophyta</taxon>
        <taxon>Tracheophyta</taxon>
        <taxon>Spermatophyta</taxon>
        <taxon>Magnoliopsida</taxon>
        <taxon>eudicotyledons</taxon>
        <taxon>Gunneridae</taxon>
        <taxon>Pentapetalae</taxon>
        <taxon>Caryophyllales</taxon>
        <taxon>Chenopodiaceae</taxon>
        <taxon>Chenopodioideae</taxon>
        <taxon>Anserineae</taxon>
        <taxon>Spinacia</taxon>
    </lineage>
</organism>
<dbReference type="InterPro" id="IPR004242">
    <property type="entry name" value="Transposase_21"/>
</dbReference>
<proteinExistence type="predicted"/>
<dbReference type="RefSeq" id="XP_056698575.1">
    <property type="nucleotide sequence ID" value="XM_056842597.1"/>
</dbReference>
<dbReference type="Pfam" id="PF13963">
    <property type="entry name" value="Transpos_assoc"/>
    <property type="match status" value="1"/>
</dbReference>
<feature type="domain" description="DUF4218" evidence="2">
    <location>
        <begin position="646"/>
        <end position="746"/>
    </location>
</feature>
<dbReference type="PANTHER" id="PTHR10775:SF179">
    <property type="entry name" value="TRANSPOSON, EN_SPM-LIKE, TRANSPOSASE-ASSOCIATED DOMAIN PROTEIN"/>
    <property type="match status" value="1"/>
</dbReference>
<gene>
    <name evidence="5" type="primary">LOC110801897</name>
</gene>
<dbReference type="InterPro" id="IPR025452">
    <property type="entry name" value="DUF4218"/>
</dbReference>
<dbReference type="InterPro" id="IPR029480">
    <property type="entry name" value="Transpos_assoc"/>
</dbReference>
<dbReference type="Pfam" id="PF13952">
    <property type="entry name" value="DUF4216"/>
    <property type="match status" value="1"/>
</dbReference>
<sequence>MDRSWISRKRNTPEFRQGVEEFIQFALKHKKEGGKICCPCRNCGNITTVSTESQLRDHIFWNGFSKNYTEWIWHGEGISGKTNNNYEDPVENLSNDHLSYENDELDDFVHDTEDNLEERSHVLDSFLSDAEKPLHEGCTKYTKLSSVLSLFQIKAEGGWTDKSFTKLMEKLKDMFPENNELASSTYHTKKMLCPMGLDAERIHACPNNCVLYRKEYNELQECPRCGESRYKVSDNGDATNEPAKVLWYLPIVPRLKRLFANAKDAENLTWHADKRTKDEMIRHVADSPQWKHIDDQFEEFGRESRNLRLGLCTDGINPFGNMSSQHSTWPVSLVIYNLPPWLTMKRKYIMLSLLISGPKQPGNDIDVYLAPLIEDLKMLWDEGVPVFDAYRQETFTLRAMIYCTINDFPAYGNLFGHVTKGYKACPICENDTKAIHLEKCNKQVYMSTRVFLPRSHPYRKLRKAFDGKPEHRSAPIPLTGKQVYEQVKDINCVFGKPYKATTGQACYKKMSIFWSLPYWEHLDVRHCIDVMHVEKNVFDSLIGTLLNIPGKTKDGKNARDDMVKLGIRPELEAVKKGKRDYLPPACYTLSKKEKRVLCRSLHGVKVPHGYSSNIQRLVSMKDLKLIGLKSHDCHTLMQEILPIAIRVIDPGKLDSLQAQVVVTLCELEMYFPPSFFDIMVHLVVHLVREVKLCGPVYLRYMYPFERNMGDLKGYVRNRSRPEGSIIEGYLSDEVLGYCTEHLAELEMVGLPTPRHDEDRTQGKGTIGRRVITLSPEKLDQAYLYILQQSAEVHPYLEDHMETIRLENPGKGEKVIRDEHNRTFIKWFQKKVTDQLRHAPHDVTDVINMLAFGPNANVISYEGYDINGYCFYTKRKDSTSTMQNSGVSLVASGLHFASAKDNRPRHAKMSYYRVIEDIFELDFSEFRVPVFHCKWMEIGKGVKTDELGYTSVNFGKLGHHDEPFIMASQAKQVFYMSNPSEKSWSVVIQGKRHGVAVADLVPDETEFNEVDEIPTFAMYQNTPVSVDDLTGHYLRDDHNGGEWDTLK</sequence>
<dbReference type="PANTHER" id="PTHR10775">
    <property type="entry name" value="OS08G0208400 PROTEIN"/>
    <property type="match status" value="1"/>
</dbReference>
<accession>A0ABM3RSI9</accession>
<dbReference type="Pfam" id="PF13960">
    <property type="entry name" value="DUF4218"/>
    <property type="match status" value="1"/>
</dbReference>
<feature type="domain" description="DUF4216" evidence="1">
    <location>
        <begin position="919"/>
        <end position="986"/>
    </location>
</feature>
<evidence type="ECO:0000259" key="3">
    <source>
        <dbReference type="Pfam" id="PF13963"/>
    </source>
</evidence>
<evidence type="ECO:0008006" key="6">
    <source>
        <dbReference type="Google" id="ProtNLM"/>
    </source>
</evidence>
<dbReference type="InterPro" id="IPR025312">
    <property type="entry name" value="DUF4216"/>
</dbReference>
<dbReference type="GeneID" id="110801897"/>
<keyword evidence="4" id="KW-1185">Reference proteome</keyword>
<reference evidence="5" key="2">
    <citation type="submission" date="2025-08" db="UniProtKB">
        <authorList>
            <consortium name="RefSeq"/>
        </authorList>
    </citation>
    <scope>IDENTIFICATION</scope>
    <source>
        <tissue evidence="5">Leaf</tissue>
    </source>
</reference>
<evidence type="ECO:0000259" key="2">
    <source>
        <dbReference type="Pfam" id="PF13960"/>
    </source>
</evidence>
<protein>
    <recommendedName>
        <fullName evidence="6">Transposase-associated domain-containing protein</fullName>
    </recommendedName>
</protein>
<evidence type="ECO:0000313" key="5">
    <source>
        <dbReference type="RefSeq" id="XP_056698575.1"/>
    </source>
</evidence>
<dbReference type="Pfam" id="PF02992">
    <property type="entry name" value="Transposase_21"/>
    <property type="match status" value="1"/>
</dbReference>
<reference evidence="4" key="1">
    <citation type="journal article" date="2021" name="Nat. Commun.">
        <title>Genomic analyses provide insights into spinach domestication and the genetic basis of agronomic traits.</title>
        <authorList>
            <person name="Cai X."/>
            <person name="Sun X."/>
            <person name="Xu C."/>
            <person name="Sun H."/>
            <person name="Wang X."/>
            <person name="Ge C."/>
            <person name="Zhang Z."/>
            <person name="Wang Q."/>
            <person name="Fei Z."/>
            <person name="Jiao C."/>
            <person name="Wang Q."/>
        </authorList>
    </citation>
    <scope>NUCLEOTIDE SEQUENCE [LARGE SCALE GENOMIC DNA]</scope>
    <source>
        <strain evidence="4">cv. Varoflay</strain>
    </source>
</reference>
<feature type="domain" description="Transposase-associated" evidence="3">
    <location>
        <begin position="3"/>
        <end position="76"/>
    </location>
</feature>
<name>A0ABM3RSI9_SPIOL</name>
<dbReference type="Proteomes" id="UP000813463">
    <property type="component" value="Chromosome 4"/>
</dbReference>